<comment type="caution">
    <text evidence="2">The sequence shown here is derived from an EMBL/GenBank/DDBJ whole genome shotgun (WGS) entry which is preliminary data.</text>
</comment>
<evidence type="ECO:0000313" key="3">
    <source>
        <dbReference type="Proteomes" id="UP000240322"/>
    </source>
</evidence>
<reference evidence="2 3" key="1">
    <citation type="submission" date="2017-04" db="EMBL/GenBank/DDBJ databases">
        <title>Novel microbial lineages endemic to geothermal iron-oxide mats fill important gaps in the evolutionary history of Archaea.</title>
        <authorList>
            <person name="Jay Z.J."/>
            <person name="Beam J.P."/>
            <person name="Dlakic M."/>
            <person name="Rusch D.B."/>
            <person name="Kozubal M.A."/>
            <person name="Inskeep W.P."/>
        </authorList>
    </citation>
    <scope>NUCLEOTIDE SEQUENCE [LARGE SCALE GENOMIC DNA]</scope>
    <source>
        <strain evidence="2">OSP_D</strain>
    </source>
</reference>
<evidence type="ECO:0000313" key="2">
    <source>
        <dbReference type="EMBL" id="PSN91637.1"/>
    </source>
</evidence>
<accession>A0A2R6AZ26</accession>
<proteinExistence type="predicted"/>
<evidence type="ECO:0000256" key="1">
    <source>
        <dbReference type="SAM" id="Phobius"/>
    </source>
</evidence>
<feature type="transmembrane region" description="Helical" evidence="1">
    <location>
        <begin position="81"/>
        <end position="103"/>
    </location>
</feature>
<name>A0A2R6AZ26_9ARCH</name>
<keyword evidence="1" id="KW-1133">Transmembrane helix</keyword>
<organism evidence="2 3">
    <name type="scientific">Candidatus Marsarchaeota G2 archaeon OSP_D</name>
    <dbReference type="NCBI Taxonomy" id="1978157"/>
    <lineage>
        <taxon>Archaea</taxon>
        <taxon>Candidatus Marsarchaeota</taxon>
        <taxon>Candidatus Marsarchaeota group 2</taxon>
    </lineage>
</organism>
<keyword evidence="1" id="KW-0812">Transmembrane</keyword>
<dbReference type="AlphaFoldDB" id="A0A2R6AZ26"/>
<gene>
    <name evidence="2" type="ORF">B9Q03_03695</name>
</gene>
<protein>
    <submittedName>
        <fullName evidence="2">Uncharacterized protein</fullName>
    </submittedName>
</protein>
<dbReference type="EMBL" id="NEXE01000021">
    <property type="protein sequence ID" value="PSN91637.1"/>
    <property type="molecule type" value="Genomic_DNA"/>
</dbReference>
<keyword evidence="1" id="KW-0472">Membrane</keyword>
<sequence>MLYMSTTLIVLSPMITKAEATSLSLRNHTGGRRTPFPMASTNPSFTLRTYTLSLNELTHLDLKNDVTVVSTHTMDDAIKDISYTFLSYWNSLLILSTGFCFLLKPSFDSESQR</sequence>
<dbReference type="Proteomes" id="UP000240322">
    <property type="component" value="Unassembled WGS sequence"/>
</dbReference>